<keyword evidence="4" id="KW-1185">Reference proteome</keyword>
<reference evidence="3" key="2">
    <citation type="submission" date="2022-04" db="EMBL/GenBank/DDBJ databases">
        <title>Antimicrobial genetic elements in methicillin-resistant Macrococcus armenti.</title>
        <authorList>
            <person name="Keller J.E."/>
            <person name="Schwendener S."/>
            <person name="Pantucek R."/>
            <person name="Perreten V."/>
        </authorList>
    </citation>
    <scope>NUCLEOTIDE SEQUENCE</scope>
    <source>
        <strain evidence="3">CCM 2609</strain>
    </source>
</reference>
<reference evidence="3" key="1">
    <citation type="submission" date="2022-03" db="EMBL/GenBank/DDBJ databases">
        <authorList>
            <person name="Vrbovska V."/>
            <person name="Kovarovic V."/>
            <person name="Botka T."/>
            <person name="Pantucek R."/>
        </authorList>
    </citation>
    <scope>NUCLEOTIDE SEQUENCE</scope>
    <source>
        <strain evidence="3">CCM 2609</strain>
    </source>
</reference>
<gene>
    <name evidence="3" type="ORF">MRZ06_04960</name>
</gene>
<dbReference type="Pfam" id="PF00106">
    <property type="entry name" value="adh_short"/>
    <property type="match status" value="1"/>
</dbReference>
<evidence type="ECO:0000256" key="1">
    <source>
        <dbReference type="ARBA" id="ARBA00006484"/>
    </source>
</evidence>
<evidence type="ECO:0000256" key="2">
    <source>
        <dbReference type="RuleBase" id="RU000363"/>
    </source>
</evidence>
<dbReference type="PRINTS" id="PR00081">
    <property type="entry name" value="GDHRDH"/>
</dbReference>
<proteinExistence type="inferred from homology"/>
<organism evidence="3 4">
    <name type="scientific">Macrococcus armenti</name>
    <dbReference type="NCBI Taxonomy" id="2875764"/>
    <lineage>
        <taxon>Bacteria</taxon>
        <taxon>Bacillati</taxon>
        <taxon>Bacillota</taxon>
        <taxon>Bacilli</taxon>
        <taxon>Bacillales</taxon>
        <taxon>Staphylococcaceae</taxon>
        <taxon>Macrococcus</taxon>
    </lineage>
</organism>
<dbReference type="PANTHER" id="PTHR42879:SF2">
    <property type="entry name" value="3-OXOACYL-[ACYL-CARRIER-PROTEIN] REDUCTASE FABG"/>
    <property type="match status" value="1"/>
</dbReference>
<dbReference type="EMBL" id="CP094348">
    <property type="protein sequence ID" value="UOB21437.1"/>
    <property type="molecule type" value="Genomic_DNA"/>
</dbReference>
<evidence type="ECO:0000313" key="3">
    <source>
        <dbReference type="EMBL" id="UOB21437.1"/>
    </source>
</evidence>
<evidence type="ECO:0000313" key="4">
    <source>
        <dbReference type="Proteomes" id="UP000830343"/>
    </source>
</evidence>
<comment type="similarity">
    <text evidence="1 2">Belongs to the short-chain dehydrogenases/reductases (SDR) family.</text>
</comment>
<sequence>MGKYIVIGASGDIGRQITHDLLDDGHEVIGQYFNTDLCELQEAFNGRAVSFIKLDLCKPLLQNPFEPWMINHVDGLIYAAGRSYFAELKDVSNEAIDEQYNIHFFNLIKCVQYTSSGLLQGARGRIVVISSIWGETGSSMESVYSGFKAAQIGFIKSIAKEYARTNVTANIIAPGIVEGRMTDALGSDVANVIEQIPQQTLVKPSEISFAVLQLLDMHAQSVTGTVMRINGGWYI</sequence>
<protein>
    <submittedName>
        <fullName evidence="3">SDR family oxidoreductase</fullName>
    </submittedName>
</protein>
<accession>A0ABY3ZWZ1</accession>
<dbReference type="InterPro" id="IPR036291">
    <property type="entry name" value="NAD(P)-bd_dom_sf"/>
</dbReference>
<dbReference type="PRINTS" id="PR00080">
    <property type="entry name" value="SDRFAMILY"/>
</dbReference>
<dbReference type="InterPro" id="IPR050259">
    <property type="entry name" value="SDR"/>
</dbReference>
<name>A0ABY3ZWZ1_9STAP</name>
<dbReference type="RefSeq" id="WP_243367048.1">
    <property type="nucleotide sequence ID" value="NZ_CP094348.1"/>
</dbReference>
<dbReference type="InterPro" id="IPR002347">
    <property type="entry name" value="SDR_fam"/>
</dbReference>
<dbReference type="Gene3D" id="3.40.50.720">
    <property type="entry name" value="NAD(P)-binding Rossmann-like Domain"/>
    <property type="match status" value="1"/>
</dbReference>
<dbReference type="PANTHER" id="PTHR42879">
    <property type="entry name" value="3-OXOACYL-(ACYL-CARRIER-PROTEIN) REDUCTASE"/>
    <property type="match status" value="1"/>
</dbReference>
<dbReference type="SUPFAM" id="SSF51735">
    <property type="entry name" value="NAD(P)-binding Rossmann-fold domains"/>
    <property type="match status" value="1"/>
</dbReference>
<dbReference type="CDD" id="cd05233">
    <property type="entry name" value="SDR_c"/>
    <property type="match status" value="1"/>
</dbReference>
<dbReference type="Proteomes" id="UP000830343">
    <property type="component" value="Chromosome"/>
</dbReference>